<organism evidence="2 3">
    <name type="scientific">Pristionchus pacificus</name>
    <name type="common">Parasitic nematode worm</name>
    <dbReference type="NCBI Taxonomy" id="54126"/>
    <lineage>
        <taxon>Eukaryota</taxon>
        <taxon>Metazoa</taxon>
        <taxon>Ecdysozoa</taxon>
        <taxon>Nematoda</taxon>
        <taxon>Chromadorea</taxon>
        <taxon>Rhabditida</taxon>
        <taxon>Rhabditina</taxon>
        <taxon>Diplogasteromorpha</taxon>
        <taxon>Diplogasteroidea</taxon>
        <taxon>Neodiplogasteridae</taxon>
        <taxon>Pristionchus</taxon>
    </lineage>
</organism>
<feature type="compositionally biased region" description="Basic residues" evidence="1">
    <location>
        <begin position="38"/>
        <end position="47"/>
    </location>
</feature>
<feature type="compositionally biased region" description="Polar residues" evidence="1">
    <location>
        <begin position="23"/>
        <end position="32"/>
    </location>
</feature>
<reference evidence="2" key="2">
    <citation type="submission" date="2022-06" db="UniProtKB">
        <authorList>
            <consortium name="EnsemblMetazoa"/>
        </authorList>
    </citation>
    <scope>IDENTIFICATION</scope>
    <source>
        <strain evidence="2">PS312</strain>
    </source>
</reference>
<evidence type="ECO:0000256" key="1">
    <source>
        <dbReference type="SAM" id="MobiDB-lite"/>
    </source>
</evidence>
<evidence type="ECO:0000313" key="3">
    <source>
        <dbReference type="Proteomes" id="UP000005239"/>
    </source>
</evidence>
<dbReference type="AlphaFoldDB" id="A0A2A6C0C8"/>
<sequence length="83" mass="9248">MSARPLSARIHKPSFKQKIMGESMNSSSTPSNGAPPATRHRGSNHHHRGSMIDVIRIIFTCFVLFGRDSQQGNLFSRAKWAPD</sequence>
<reference evidence="3" key="1">
    <citation type="journal article" date="2008" name="Nat. Genet.">
        <title>The Pristionchus pacificus genome provides a unique perspective on nematode lifestyle and parasitism.</title>
        <authorList>
            <person name="Dieterich C."/>
            <person name="Clifton S.W."/>
            <person name="Schuster L.N."/>
            <person name="Chinwalla A."/>
            <person name="Delehaunty K."/>
            <person name="Dinkelacker I."/>
            <person name="Fulton L."/>
            <person name="Fulton R."/>
            <person name="Godfrey J."/>
            <person name="Minx P."/>
            <person name="Mitreva M."/>
            <person name="Roeseler W."/>
            <person name="Tian H."/>
            <person name="Witte H."/>
            <person name="Yang S.P."/>
            <person name="Wilson R.K."/>
            <person name="Sommer R.J."/>
        </authorList>
    </citation>
    <scope>NUCLEOTIDE SEQUENCE [LARGE SCALE GENOMIC DNA]</scope>
    <source>
        <strain evidence="3">PS312</strain>
    </source>
</reference>
<keyword evidence="3" id="KW-1185">Reference proteome</keyword>
<proteinExistence type="predicted"/>
<evidence type="ECO:0000313" key="2">
    <source>
        <dbReference type="EnsemblMetazoa" id="PPA42257.1"/>
    </source>
</evidence>
<name>A0A2A6C0C8_PRIPA</name>
<accession>A0A8R1YY43</accession>
<feature type="region of interest" description="Disordered" evidence="1">
    <location>
        <begin position="1"/>
        <end position="47"/>
    </location>
</feature>
<accession>A0A2A6C0C8</accession>
<gene>
    <name evidence="2" type="primary">WBGene00280626</name>
</gene>
<protein>
    <submittedName>
        <fullName evidence="2">Uncharacterized protein</fullName>
    </submittedName>
</protein>
<dbReference type="Proteomes" id="UP000005239">
    <property type="component" value="Unassembled WGS sequence"/>
</dbReference>
<dbReference type="EnsemblMetazoa" id="PPA42257.1">
    <property type="protein sequence ID" value="PPA42257.1"/>
    <property type="gene ID" value="WBGene00280626"/>
</dbReference>